<evidence type="ECO:0000313" key="3">
    <source>
        <dbReference type="Proteomes" id="UP000006055"/>
    </source>
</evidence>
<dbReference type="AlphaFoldDB" id="I4C2Z2"/>
<dbReference type="Pfam" id="PF13365">
    <property type="entry name" value="Trypsin_2"/>
    <property type="match status" value="1"/>
</dbReference>
<dbReference type="PRINTS" id="PR00834">
    <property type="entry name" value="PROTEASES2C"/>
</dbReference>
<dbReference type="PANTHER" id="PTHR22939">
    <property type="entry name" value="SERINE PROTEASE FAMILY S1C HTRA-RELATED"/>
    <property type="match status" value="1"/>
</dbReference>
<keyword evidence="2" id="KW-0645">Protease</keyword>
<dbReference type="HOGENOM" id="CLU_825697_0_0_7"/>
<dbReference type="InterPro" id="IPR009003">
    <property type="entry name" value="Peptidase_S1_PA"/>
</dbReference>
<proteinExistence type="predicted"/>
<feature type="compositionally biased region" description="Low complexity" evidence="1">
    <location>
        <begin position="303"/>
        <end position="314"/>
    </location>
</feature>
<dbReference type="SUPFAM" id="SSF50494">
    <property type="entry name" value="Trypsin-like serine proteases"/>
    <property type="match status" value="1"/>
</dbReference>
<feature type="region of interest" description="Disordered" evidence="1">
    <location>
        <begin position="303"/>
        <end position="336"/>
    </location>
</feature>
<dbReference type="KEGG" id="dti:Desti_1220"/>
<keyword evidence="3" id="KW-1185">Reference proteome</keyword>
<dbReference type="RefSeq" id="WP_014809085.1">
    <property type="nucleotide sequence ID" value="NC_018025.1"/>
</dbReference>
<dbReference type="Gene3D" id="2.40.10.120">
    <property type="match status" value="1"/>
</dbReference>
<evidence type="ECO:0000313" key="2">
    <source>
        <dbReference type="EMBL" id="AFM23933.1"/>
    </source>
</evidence>
<dbReference type="STRING" id="706587.Desti_1220"/>
<name>I4C2Z2_DESTA</name>
<keyword evidence="2" id="KW-0378">Hydrolase</keyword>
<dbReference type="InterPro" id="IPR001940">
    <property type="entry name" value="Peptidase_S1C"/>
</dbReference>
<dbReference type="GO" id="GO:0006508">
    <property type="term" value="P:proteolysis"/>
    <property type="evidence" value="ECO:0007669"/>
    <property type="project" value="UniProtKB-KW"/>
</dbReference>
<dbReference type="EMBL" id="CP003360">
    <property type="protein sequence ID" value="AFM23933.1"/>
    <property type="molecule type" value="Genomic_DNA"/>
</dbReference>
<reference evidence="3" key="1">
    <citation type="submission" date="2012-06" db="EMBL/GenBank/DDBJ databases">
        <title>Complete sequence of chromosome of Desulfomonile tiedjei DSM 6799.</title>
        <authorList>
            <person name="Lucas S."/>
            <person name="Copeland A."/>
            <person name="Lapidus A."/>
            <person name="Glavina del Rio T."/>
            <person name="Dalin E."/>
            <person name="Tice H."/>
            <person name="Bruce D."/>
            <person name="Goodwin L."/>
            <person name="Pitluck S."/>
            <person name="Peters L."/>
            <person name="Ovchinnikova G."/>
            <person name="Zeytun A."/>
            <person name="Lu M."/>
            <person name="Kyrpides N."/>
            <person name="Mavromatis K."/>
            <person name="Ivanova N."/>
            <person name="Brettin T."/>
            <person name="Detter J.C."/>
            <person name="Han C."/>
            <person name="Larimer F."/>
            <person name="Land M."/>
            <person name="Hauser L."/>
            <person name="Markowitz V."/>
            <person name="Cheng J.-F."/>
            <person name="Hugenholtz P."/>
            <person name="Woyke T."/>
            <person name="Wu D."/>
            <person name="Spring S."/>
            <person name="Schroeder M."/>
            <person name="Brambilla E."/>
            <person name="Klenk H.-P."/>
            <person name="Eisen J.A."/>
        </authorList>
    </citation>
    <scope>NUCLEOTIDE SEQUENCE [LARGE SCALE GENOMIC DNA]</scope>
    <source>
        <strain evidence="3">ATCC 49306 / DSM 6799 / DCB-1</strain>
    </source>
</reference>
<dbReference type="PATRIC" id="fig|706587.4.peg.1400"/>
<protein>
    <submittedName>
        <fullName evidence="2">Trypsin-like serine protease with C-terminal PDZ domain</fullName>
    </submittedName>
</protein>
<dbReference type="PANTHER" id="PTHR22939:SF129">
    <property type="entry name" value="SERINE PROTEASE HTRA2, MITOCHONDRIAL"/>
    <property type="match status" value="1"/>
</dbReference>
<dbReference type="Proteomes" id="UP000006055">
    <property type="component" value="Chromosome"/>
</dbReference>
<sequence length="336" mass="35946">MTVFRFGFIVIIACLFVFCLSSFRLATADEPIVRKAATPSGAGLNHGNIQSNELGPAKRARIGLNPVPFRPELPEQKQEQEPALPRIASFPDLRELVKKVNRSVVSIRMLDSGSSFSLGPLGFTGDPSSKALGYGSGFIISSNGHIITNEHVLRNGTQTEVELLGGKKFVAKTLFKDAKNDIALLKIDATNLQPVSLGNSDAVELGEWVVGIGNPYGIGQSLMIGIVSAQKRMVPGSGYPPLIQIDAAMNLGNSGGPLFNMEGQVIGINTILLWKSQGIGFATPINVAKEFLEKRSYPPVKAAAAAHGPMGPAADEPRSMSEQFNPLDPPWKFGKQ</sequence>
<dbReference type="GO" id="GO:0004252">
    <property type="term" value="F:serine-type endopeptidase activity"/>
    <property type="evidence" value="ECO:0007669"/>
    <property type="project" value="InterPro"/>
</dbReference>
<gene>
    <name evidence="2" type="ordered locus">Desti_1220</name>
</gene>
<evidence type="ECO:0000256" key="1">
    <source>
        <dbReference type="SAM" id="MobiDB-lite"/>
    </source>
</evidence>
<accession>I4C2Z2</accession>
<dbReference type="eggNOG" id="COG0265">
    <property type="taxonomic scope" value="Bacteria"/>
</dbReference>
<dbReference type="OrthoDB" id="9758917at2"/>
<organism evidence="2 3">
    <name type="scientific">Desulfomonile tiedjei (strain ATCC 49306 / DSM 6799 / DCB-1)</name>
    <dbReference type="NCBI Taxonomy" id="706587"/>
    <lineage>
        <taxon>Bacteria</taxon>
        <taxon>Pseudomonadati</taxon>
        <taxon>Thermodesulfobacteriota</taxon>
        <taxon>Desulfomonilia</taxon>
        <taxon>Desulfomonilales</taxon>
        <taxon>Desulfomonilaceae</taxon>
        <taxon>Desulfomonile</taxon>
    </lineage>
</organism>